<dbReference type="VEuPathDB" id="TriTrypDB:TcIL3000_0_28580"/>
<feature type="coiled-coil region" evidence="1">
    <location>
        <begin position="494"/>
        <end position="521"/>
    </location>
</feature>
<feature type="non-terminal residue" evidence="3">
    <location>
        <position position="1075"/>
    </location>
</feature>
<dbReference type="AlphaFoldDB" id="F9W439"/>
<feature type="region of interest" description="Disordered" evidence="2">
    <location>
        <begin position="647"/>
        <end position="704"/>
    </location>
</feature>
<accession>F9W439</accession>
<keyword evidence="1" id="KW-0175">Coiled coil</keyword>
<reference evidence="3 4" key="2">
    <citation type="journal article" date="2012" name="Proc. Natl. Acad. Sci. U.S.A.">
        <title>Antigenic diversity is generated by distinct evolutionary mechanisms in African trypanosome species.</title>
        <authorList>
            <person name="Jackson A.P."/>
            <person name="Berry A."/>
            <person name="Aslett M."/>
            <person name="Allison H.C."/>
            <person name="Burton P."/>
            <person name="Vavrova-Anderson J."/>
            <person name="Brown R."/>
            <person name="Browne H."/>
            <person name="Corton N."/>
            <person name="Hauser H."/>
            <person name="Gamble J."/>
            <person name="Gilderthorp R."/>
            <person name="Marcello L."/>
            <person name="McQuillan J."/>
            <person name="Otto T.D."/>
            <person name="Quail M.A."/>
            <person name="Sanders M.J."/>
            <person name="van Tonder A."/>
            <person name="Ginger M.L."/>
            <person name="Field M.C."/>
            <person name="Barry J.D."/>
            <person name="Hertz-Fowler C."/>
            <person name="Berriman M."/>
        </authorList>
    </citation>
    <scope>NUCLEOTIDE SEQUENCE [LARGE SCALE GENOMIC DNA]</scope>
    <source>
        <strain evidence="3 4">IL3000</strain>
    </source>
</reference>
<feature type="compositionally biased region" description="Gly residues" evidence="2">
    <location>
        <begin position="725"/>
        <end position="738"/>
    </location>
</feature>
<protein>
    <submittedName>
        <fullName evidence="3">WGS project CAEQ00000000 data, annotated contig 1144</fullName>
    </submittedName>
</protein>
<feature type="region of interest" description="Disordered" evidence="2">
    <location>
        <begin position="725"/>
        <end position="752"/>
    </location>
</feature>
<organism evidence="3 4">
    <name type="scientific">Trypanosoma congolense (strain IL3000)</name>
    <dbReference type="NCBI Taxonomy" id="1068625"/>
    <lineage>
        <taxon>Eukaryota</taxon>
        <taxon>Discoba</taxon>
        <taxon>Euglenozoa</taxon>
        <taxon>Kinetoplastea</taxon>
        <taxon>Metakinetoplastina</taxon>
        <taxon>Trypanosomatida</taxon>
        <taxon>Trypanosomatidae</taxon>
        <taxon>Trypanosoma</taxon>
        <taxon>Nannomonas</taxon>
    </lineage>
</organism>
<evidence type="ECO:0000313" key="4">
    <source>
        <dbReference type="Proteomes" id="UP000000702"/>
    </source>
</evidence>
<feature type="region of interest" description="Disordered" evidence="2">
    <location>
        <begin position="773"/>
        <end position="799"/>
    </location>
</feature>
<dbReference type="EMBL" id="CAEQ01000512">
    <property type="protein sequence ID" value="CCD11922.1"/>
    <property type="molecule type" value="Genomic_DNA"/>
</dbReference>
<evidence type="ECO:0000256" key="1">
    <source>
        <dbReference type="SAM" id="Coils"/>
    </source>
</evidence>
<evidence type="ECO:0000256" key="2">
    <source>
        <dbReference type="SAM" id="MobiDB-lite"/>
    </source>
</evidence>
<feature type="region of interest" description="Disordered" evidence="2">
    <location>
        <begin position="812"/>
        <end position="831"/>
    </location>
</feature>
<comment type="caution">
    <text evidence="3">The sequence shown here is derived from an EMBL/GenBank/DDBJ whole genome shotgun (WGS) entry which is preliminary data.</text>
</comment>
<feature type="region of interest" description="Disordered" evidence="2">
    <location>
        <begin position="1049"/>
        <end position="1075"/>
    </location>
</feature>
<gene>
    <name evidence="3" type="ORF">TCIL3000_0_28580</name>
</gene>
<sequence length="1075" mass="118542">MAPTKGAGDASKSLVSYLKDVRMLDASRRLSRHRDKVEKIANMVRKRVEGKQPPPIEEALWPFLPVLRHAQETTDTRREISLEELAQVLGFAVTTTEDFENPAAVREMKEWAEGMRDLCQGLDGMRALDIFTGLFMLHGPSLSLYLFLVCSLAFDMKEGIQTFKEAWDKWLTQAMKEGSPEEDQECVTAFVNVAVRTVTAGFWSLELAMEGGIPLKSALEDLLGVKAPLSQSLEDRKQWNEYMARVVKHFGSVVEPIAGILRRNQIDVENLHQYATAMGELRDLIAEAEASLIPSVEGDHWPAQLWGKLLEAVDHMVTTVVEASGDSSRRSALLAQIQVSLKGLPGLLALRKSMDPDSLQLGEDTQPLTEGEVVQRFQEAVETGKKQRCHFGDAVRELLDSRLKSVSSAVFLNGGKAMGDKIREKLVPKKDPGKTCARCGKPNPRNRCSVCLMLILCGEDDSGKRCYETVKDLLQPRNEVQYLSLKASIEWGFKDLLKEKIDRIAEEVTDLQEKVYELEQNQQGVVLNEADKKRIEEIEQRIHEWWPDDLKKLFKDRLEKIQNVDAKELERRQKLECKMRGDSMVISKYSLKISEVNSCLEEYSSEKYEELVLVGELEIVTDAKLPPLPGTNVKVLTMHFRVEEGGCERDEKGRRTFTIDTSGRNGDAGKNGRDGADYGANGHKGGRDGEDGQPGGDGTPGKSAGHVYLKANTVLGGKIVILANGGHGGKGGDGGNGGKGKEGRDGEDGDTGLFEAYEPKFWNKALLAYPQSSPVAPGRGGNAGRPGARGGGGKKGDVDFPDGIPEFVENYAEDGKAGEPGKVGTPGEPGDGGRIGKGYLKVWKKKWGFLKYNWVNRQEAARMPDTSREAAGKILGYSTSDIMLFLSPIQWAAGKIINYLTGAFENPKFGLYTSTYDVEKARFPDRTPTYDDTLVDGRVVSRDSLKGQKAEANQSVVPTQRKAKSKLDSSRYAGDNADLKGAIDDILDGREAATDRRDRNEMADFSRKVNAFVSALDDEWPTLSLIDMIISTQCRPPFDLAGAPPSRLHISGNAYQSPQARPHWPASARGDSCEN</sequence>
<name>F9W439_TRYCI</name>
<evidence type="ECO:0000313" key="3">
    <source>
        <dbReference type="EMBL" id="CCD11922.1"/>
    </source>
</evidence>
<feature type="compositionally biased region" description="Gly residues" evidence="2">
    <location>
        <begin position="778"/>
        <end position="793"/>
    </location>
</feature>
<reference evidence="4" key="1">
    <citation type="submission" date="2011-07" db="EMBL/GenBank/DDBJ databases">
        <title>Divergent evolution of antigenic variation in African trypanosomes.</title>
        <authorList>
            <person name="Jackson A.P."/>
            <person name="Berry A."/>
            <person name="Allison H.C."/>
            <person name="Burton P."/>
            <person name="Anderson J."/>
            <person name="Aslett M."/>
            <person name="Brown R."/>
            <person name="Corton N."/>
            <person name="Harris D."/>
            <person name="Hauser H."/>
            <person name="Gamble J."/>
            <person name="Gilderthorp R."/>
            <person name="McQuillan J."/>
            <person name="Quail M.A."/>
            <person name="Sanders M."/>
            <person name="Van Tonder A."/>
            <person name="Ginger M.L."/>
            <person name="Donelson J.E."/>
            <person name="Field M.C."/>
            <person name="Barry J.D."/>
            <person name="Berriman M."/>
            <person name="Hertz-Fowler C."/>
        </authorList>
    </citation>
    <scope>NUCLEOTIDE SEQUENCE [LARGE SCALE GENOMIC DNA]</scope>
    <source>
        <strain evidence="4">IL3000</strain>
    </source>
</reference>
<proteinExistence type="predicted"/>
<dbReference type="Proteomes" id="UP000000702">
    <property type="component" value="Unassembled WGS sequence"/>
</dbReference>
<keyword evidence="4" id="KW-1185">Reference proteome</keyword>